<gene>
    <name evidence="1" type="ORF">CYMTET_6736</name>
</gene>
<dbReference type="EMBL" id="LGRX02001711">
    <property type="protein sequence ID" value="KAK3285668.1"/>
    <property type="molecule type" value="Genomic_DNA"/>
</dbReference>
<protein>
    <submittedName>
        <fullName evidence="1">Uncharacterized protein</fullName>
    </submittedName>
</protein>
<accession>A0AAE0GWZ2</accession>
<evidence type="ECO:0000313" key="1">
    <source>
        <dbReference type="EMBL" id="KAK3285668.1"/>
    </source>
</evidence>
<dbReference type="Proteomes" id="UP001190700">
    <property type="component" value="Unassembled WGS sequence"/>
</dbReference>
<reference evidence="1 2" key="1">
    <citation type="journal article" date="2015" name="Genome Biol. Evol.">
        <title>Comparative Genomics of a Bacterivorous Green Alga Reveals Evolutionary Causalities and Consequences of Phago-Mixotrophic Mode of Nutrition.</title>
        <authorList>
            <person name="Burns J.A."/>
            <person name="Paasch A."/>
            <person name="Narechania A."/>
            <person name="Kim E."/>
        </authorList>
    </citation>
    <scope>NUCLEOTIDE SEQUENCE [LARGE SCALE GENOMIC DNA]</scope>
    <source>
        <strain evidence="1 2">PLY_AMNH</strain>
    </source>
</reference>
<proteinExistence type="predicted"/>
<dbReference type="AlphaFoldDB" id="A0AAE0GWZ2"/>
<name>A0AAE0GWZ2_9CHLO</name>
<keyword evidence="2" id="KW-1185">Reference proteome</keyword>
<comment type="caution">
    <text evidence="1">The sequence shown here is derived from an EMBL/GenBank/DDBJ whole genome shotgun (WGS) entry which is preliminary data.</text>
</comment>
<sequence length="116" mass="13478">MRGLTCHVRRCRVDDALRWYAMSYESEGADPAKKNALYKEAQALENLLNKDKIYVAPVDEGSSIRLDNIPLFRANWAFLPGYSDMLAIHKPRALILFRELIHSPRPWFFVHVFRGT</sequence>
<organism evidence="1 2">
    <name type="scientific">Cymbomonas tetramitiformis</name>
    <dbReference type="NCBI Taxonomy" id="36881"/>
    <lineage>
        <taxon>Eukaryota</taxon>
        <taxon>Viridiplantae</taxon>
        <taxon>Chlorophyta</taxon>
        <taxon>Pyramimonadophyceae</taxon>
        <taxon>Pyramimonadales</taxon>
        <taxon>Pyramimonadaceae</taxon>
        <taxon>Cymbomonas</taxon>
    </lineage>
</organism>
<evidence type="ECO:0000313" key="2">
    <source>
        <dbReference type="Proteomes" id="UP001190700"/>
    </source>
</evidence>